<dbReference type="PANTHER" id="PTHR19848:SF8">
    <property type="entry name" value="F-BOX AND WD REPEAT DOMAIN CONTAINING 7"/>
    <property type="match status" value="1"/>
</dbReference>
<gene>
    <name evidence="6" type="ORF">SAMN06269250_5321</name>
</gene>
<name>A0A286GLU1_9BACT</name>
<evidence type="ECO:0000313" key="7">
    <source>
        <dbReference type="Proteomes" id="UP000219452"/>
    </source>
</evidence>
<dbReference type="PRINTS" id="PR00320">
    <property type="entry name" value="GPROTEINBRPT"/>
</dbReference>
<organism evidence="6 7">
    <name type="scientific">Spirosoma fluviale</name>
    <dbReference type="NCBI Taxonomy" id="1597977"/>
    <lineage>
        <taxon>Bacteria</taxon>
        <taxon>Pseudomonadati</taxon>
        <taxon>Bacteroidota</taxon>
        <taxon>Cytophagia</taxon>
        <taxon>Cytophagales</taxon>
        <taxon>Cytophagaceae</taxon>
        <taxon>Spirosoma</taxon>
    </lineage>
</organism>
<evidence type="ECO:0000259" key="4">
    <source>
        <dbReference type="Pfam" id="PF00656"/>
    </source>
</evidence>
<dbReference type="GO" id="GO:0006508">
    <property type="term" value="P:proteolysis"/>
    <property type="evidence" value="ECO:0007669"/>
    <property type="project" value="InterPro"/>
</dbReference>
<dbReference type="Proteomes" id="UP000219452">
    <property type="component" value="Unassembled WGS sequence"/>
</dbReference>
<feature type="repeat" description="WD" evidence="3">
    <location>
        <begin position="344"/>
        <end position="376"/>
    </location>
</feature>
<keyword evidence="2" id="KW-0677">Repeat</keyword>
<protein>
    <submittedName>
        <fullName evidence="6">WD40 repeat</fullName>
    </submittedName>
</protein>
<dbReference type="EMBL" id="OCNH01000005">
    <property type="protein sequence ID" value="SOD96462.1"/>
    <property type="molecule type" value="Genomic_DNA"/>
</dbReference>
<dbReference type="InterPro" id="IPR020472">
    <property type="entry name" value="WD40_PAC1"/>
</dbReference>
<dbReference type="InterPro" id="IPR036322">
    <property type="entry name" value="WD40_repeat_dom_sf"/>
</dbReference>
<dbReference type="InterPro" id="IPR001680">
    <property type="entry name" value="WD40_rpt"/>
</dbReference>
<dbReference type="CDD" id="cd00200">
    <property type="entry name" value="WD40"/>
    <property type="match status" value="2"/>
</dbReference>
<reference evidence="7" key="1">
    <citation type="submission" date="2017-09" db="EMBL/GenBank/DDBJ databases">
        <authorList>
            <person name="Varghese N."/>
            <person name="Submissions S."/>
        </authorList>
    </citation>
    <scope>NUCLEOTIDE SEQUENCE [LARGE SCALE GENOMIC DNA]</scope>
    <source>
        <strain evidence="7">DSM 29961</strain>
    </source>
</reference>
<dbReference type="SUPFAM" id="SSF52129">
    <property type="entry name" value="Caspase-like"/>
    <property type="match status" value="1"/>
</dbReference>
<dbReference type="InterPro" id="IPR029030">
    <property type="entry name" value="Caspase-like_dom_sf"/>
</dbReference>
<dbReference type="Gene3D" id="2.130.10.10">
    <property type="entry name" value="YVTN repeat-like/Quinoprotein amine dehydrogenase"/>
    <property type="match status" value="4"/>
</dbReference>
<dbReference type="Pfam" id="PF00400">
    <property type="entry name" value="WD40"/>
    <property type="match status" value="7"/>
</dbReference>
<keyword evidence="1 3" id="KW-0853">WD repeat</keyword>
<feature type="repeat" description="WD" evidence="3">
    <location>
        <begin position="511"/>
        <end position="552"/>
    </location>
</feature>
<keyword evidence="7" id="KW-1185">Reference proteome</keyword>
<dbReference type="PROSITE" id="PS50294">
    <property type="entry name" value="WD_REPEATS_REGION"/>
    <property type="match status" value="3"/>
</dbReference>
<feature type="repeat" description="WD" evidence="3">
    <location>
        <begin position="139"/>
        <end position="163"/>
    </location>
</feature>
<dbReference type="Pfam" id="PF12894">
    <property type="entry name" value="ANAPC4_WD40"/>
    <property type="match status" value="1"/>
</dbReference>
<feature type="repeat" description="WD" evidence="3">
    <location>
        <begin position="174"/>
        <end position="215"/>
    </location>
</feature>
<feature type="repeat" description="WD" evidence="3">
    <location>
        <begin position="395"/>
        <end position="427"/>
    </location>
</feature>
<dbReference type="GO" id="GO:0004197">
    <property type="term" value="F:cysteine-type endopeptidase activity"/>
    <property type="evidence" value="ECO:0007669"/>
    <property type="project" value="InterPro"/>
</dbReference>
<dbReference type="SUPFAM" id="SSF50978">
    <property type="entry name" value="WD40 repeat-like"/>
    <property type="match status" value="2"/>
</dbReference>
<dbReference type="SMART" id="SM00320">
    <property type="entry name" value="WD40"/>
    <property type="match status" value="13"/>
</dbReference>
<dbReference type="Pfam" id="PF00656">
    <property type="entry name" value="Peptidase_C14"/>
    <property type="match status" value="1"/>
</dbReference>
<feature type="domain" description="Peptidase C14 caspase" evidence="4">
    <location>
        <begin position="718"/>
        <end position="944"/>
    </location>
</feature>
<dbReference type="Gene3D" id="3.40.50.1460">
    <property type="match status" value="1"/>
</dbReference>
<dbReference type="PANTHER" id="PTHR19848">
    <property type="entry name" value="WD40 REPEAT PROTEIN"/>
    <property type="match status" value="1"/>
</dbReference>
<accession>A0A286GLU1</accession>
<sequence length="973" mass="108260">MDGEDATAFTPDGHFFALAHHKTIQVFNRLSGKLVREITIPRKEIRTLAFSPDGTYLAAAGNAGSIWVWNWPTEIQLVASLPGHRKDVNSIAFSPDGNYIASGSDDETVRVWEWRKRSEIRQQNLSIKGVKGWFQNNHIRSVGFSPDGRQVVCGGTDEIVWVWPWLENSSATAFEGHSGDINQVLFLPDGESVMSASDDKTVRIWSLSNPDYVRTFPAEDDVSAVAYQPGYVLLGQRNGLIRVHNEVTKDTIKTFDTGHRRLRGLTLSRDGWYLLSVGTEKAVYIWEWASGVEQKRLQAANIDPRQGVECLAISPDSRLVLAGGRGTNNLRSWQAKDGRQIHTYKGFRRVVKSMEFSPNGQFLAISSTDSSVYVYETNRPDQPVYKLRLPVQTISLDFSPDGQWLALGRSDGIISLWDWTAARTSTDSLKMPVGSVECVRFYDNKFLVSSGNSQAIIVWDWRLRSIKNRLIGHTGSVYTLAFSPDKQLMVSGGTDNSARVWNWEQKRCIDTVIHQSWVRSVCFSTDGQYVVSSDQNGTILRWAPQSPEPPRTIAATCKPITAVRFSPDRQYIFSGSNEPGGRVSVWWSGLPPVVMDTEEGSVYVSWVGQPPAQISAPTYTAHALLIGADPALKDSVKLYLNAQPVTGGKTLETRSINRPDGGFDLEKSVQLSEGTNTLQWRMTRTGLPDVVSSTYTIRYTPPSKPNLFVFAFGIVNQSSDLTPLLYTVPDAIELAEALKQQRGKLFDEVDVQTYTTSAETSCQKIRETFEEIGQMGDKILPKDLLIVFISGHGQTVRGAFRIAGSDYSNRKASTTSVDLHREVFAQLAELECKKLILLDACHSGDAKFGSRTTPSVEDTQRILANLPPQSVLITSSKGDESSWEDKSWGHGAFTKALLEAIEGRANKNDDQTTTVRELYKYLEQTVPTMVQSLKNKPQTPLLKASDANSQLDKIPLFWHGSTTKTYPNQPAKH</sequence>
<proteinExistence type="predicted"/>
<feature type="repeat" description="WD" evidence="3">
    <location>
        <begin position="38"/>
        <end position="70"/>
    </location>
</feature>
<evidence type="ECO:0000256" key="1">
    <source>
        <dbReference type="ARBA" id="ARBA00022574"/>
    </source>
</evidence>
<dbReference type="AlphaFoldDB" id="A0A286GLU1"/>
<dbReference type="PROSITE" id="PS50082">
    <property type="entry name" value="WD_REPEATS_2"/>
    <property type="match status" value="8"/>
</dbReference>
<evidence type="ECO:0000313" key="6">
    <source>
        <dbReference type="EMBL" id="SOD96462.1"/>
    </source>
</evidence>
<dbReference type="InterPro" id="IPR015943">
    <property type="entry name" value="WD40/YVTN_repeat-like_dom_sf"/>
</dbReference>
<feature type="repeat" description="WD" evidence="3">
    <location>
        <begin position="470"/>
        <end position="511"/>
    </location>
</feature>
<dbReference type="InterPro" id="IPR024977">
    <property type="entry name" value="Apc4-like_WD40_dom"/>
</dbReference>
<evidence type="ECO:0000256" key="2">
    <source>
        <dbReference type="ARBA" id="ARBA00022737"/>
    </source>
</evidence>
<dbReference type="InterPro" id="IPR011600">
    <property type="entry name" value="Pept_C14_caspase"/>
</dbReference>
<evidence type="ECO:0000259" key="5">
    <source>
        <dbReference type="Pfam" id="PF12894"/>
    </source>
</evidence>
<feature type="domain" description="Anaphase-promoting complex subunit 4-like WD40" evidence="5">
    <location>
        <begin position="354"/>
        <end position="425"/>
    </location>
</feature>
<evidence type="ECO:0000256" key="3">
    <source>
        <dbReference type="PROSITE-ProRule" id="PRU00221"/>
    </source>
</evidence>
<feature type="repeat" description="WD" evidence="3">
    <location>
        <begin position="81"/>
        <end position="122"/>
    </location>
</feature>